<dbReference type="EMBL" id="LT828648">
    <property type="protein sequence ID" value="SLM48094.1"/>
    <property type="molecule type" value="Genomic_DNA"/>
</dbReference>
<evidence type="ECO:0000313" key="3">
    <source>
        <dbReference type="EMBL" id="SLM48094.1"/>
    </source>
</evidence>
<accession>A0A1W1I505</accession>
<name>A0A1W1I505_9BACT</name>
<reference evidence="3 4" key="1">
    <citation type="submission" date="2017-03" db="EMBL/GenBank/DDBJ databases">
        <authorList>
            <person name="Afonso C.L."/>
            <person name="Miller P.J."/>
            <person name="Scott M.A."/>
            <person name="Spackman E."/>
            <person name="Goraichik I."/>
            <person name="Dimitrov K.M."/>
            <person name="Suarez D.L."/>
            <person name="Swayne D.E."/>
        </authorList>
    </citation>
    <scope>NUCLEOTIDE SEQUENCE [LARGE SCALE GENOMIC DNA]</scope>
    <source>
        <strain evidence="3">Genome sequencing of Nitrospira japonica strain NJ11</strain>
    </source>
</reference>
<dbReference type="InterPro" id="IPR057708">
    <property type="entry name" value="DUF7948"/>
</dbReference>
<dbReference type="PANTHER" id="PTHR35580:SF1">
    <property type="entry name" value="PHYTASE-LIKE DOMAIN-CONTAINING PROTEIN"/>
    <property type="match status" value="1"/>
</dbReference>
<sequence>MQRNRRGAAILRGILLAIALSFTLSNEIAAAPKITDGPASSMVEVKSAYGRLPLNFEANQGQTDSQVKYLARGPGYTVFLTPDETVLTLRPSSPSFSHHRNATGLETARLDESTVLRLTLAGRNAPTPFNGADELTGQVNYLLGNNPEMWRTSIRMYEKVVQPQVYPGIDIVYYGNQQQLEFDFVVAPGADPRAIKLVVGGSDRLKIGVHGDLRLHAGKALQLQRPRAFQDKNGAREEISAHYILTDNQEVSFEVGAYDRSRPLIIDPTLVYATYIGGSNADYGYSIAIDVSGNAYITGEVQSTNFPTTAGVVQPAYGGATTDAFVVKLNSTATARVFSTFLGGTSDDVGNSLAVDVAGNIYVTGVTSSANFPITPGVFQASSGGGPDAFVAKLGSSGTTLIYSTYLGGNDLEAGLGIAVDEAGNAYVAGTTGSGNFPTTLGALQTTWGGTNDGFVTALNATGTSLLYSTYLGGNSYDFARGIALDTPGNAYVTGNTASSNFPTTLGAVQTTFGGPGGTFAGGDAFIAKVDPTGSSLIYSTFLGGSGNDLGYKIALDGSNNAYVIGQTSSGGNFPVTAGAYQTSYGGGLADAFVAAIDVTGMSLIYATYLGGNSFDLGYGIAVDGSSNAYVTGETSSSNFPTTPGAIQETSGGSNAYVTKVDPTGTTVVYSTFLGGSSSSGGQGITVDSSGNAYVTGYASSNFPTTPGVVQPTFAGNVDGFIAKISDANSPTSNFYLHGSGGNNNPIALFLNGANPSATTPKYRDSVGINFNKGNPWKEIGTWTASPSLSSGTLTAPSNLNIWVGLKNSDDQGTQFDVQAEVYKNSSLVAAGETRCVTGVTRNDNLAKQVAVAITTLLGGSFNGTSDVLSLKISTRIGTNADSTKCSGPGGSHNNATGLRVYFDSTSRPAALVGTFVP</sequence>
<dbReference type="RefSeq" id="WP_172834245.1">
    <property type="nucleotide sequence ID" value="NZ_LT828648.1"/>
</dbReference>
<evidence type="ECO:0000259" key="2">
    <source>
        <dbReference type="Pfam" id="PF25778"/>
    </source>
</evidence>
<gene>
    <name evidence="3" type="ORF">NSJP_1922</name>
</gene>
<dbReference type="KEGG" id="nja:NSJP_1922"/>
<dbReference type="Pfam" id="PF06739">
    <property type="entry name" value="SBBP"/>
    <property type="match status" value="7"/>
</dbReference>
<protein>
    <recommendedName>
        <fullName evidence="2">DUF7948 domain-containing protein</fullName>
    </recommendedName>
</protein>
<dbReference type="STRING" id="1325564.NSJP_1922"/>
<proteinExistence type="predicted"/>
<keyword evidence="1" id="KW-0732">Signal</keyword>
<dbReference type="Pfam" id="PF25778">
    <property type="entry name" value="DUF7948"/>
    <property type="match status" value="1"/>
</dbReference>
<feature type="signal peptide" evidence="1">
    <location>
        <begin position="1"/>
        <end position="30"/>
    </location>
</feature>
<feature type="domain" description="DUF7948" evidence="2">
    <location>
        <begin position="56"/>
        <end position="269"/>
    </location>
</feature>
<evidence type="ECO:0000256" key="1">
    <source>
        <dbReference type="SAM" id="SignalP"/>
    </source>
</evidence>
<dbReference type="PANTHER" id="PTHR35580">
    <property type="entry name" value="CELL SURFACE GLYCOPROTEIN (S-LAYER PROTEIN)-LIKE PROTEIN"/>
    <property type="match status" value="1"/>
</dbReference>
<keyword evidence="4" id="KW-1185">Reference proteome</keyword>
<dbReference type="Proteomes" id="UP000192042">
    <property type="component" value="Chromosome I"/>
</dbReference>
<organism evidence="3 4">
    <name type="scientific">Nitrospira japonica</name>
    <dbReference type="NCBI Taxonomy" id="1325564"/>
    <lineage>
        <taxon>Bacteria</taxon>
        <taxon>Pseudomonadati</taxon>
        <taxon>Nitrospirota</taxon>
        <taxon>Nitrospiria</taxon>
        <taxon>Nitrospirales</taxon>
        <taxon>Nitrospiraceae</taxon>
        <taxon>Nitrospira</taxon>
    </lineage>
</organism>
<dbReference type="AlphaFoldDB" id="A0A1W1I505"/>
<feature type="chain" id="PRO_5012167338" description="DUF7948 domain-containing protein" evidence="1">
    <location>
        <begin position="31"/>
        <end position="918"/>
    </location>
</feature>
<dbReference type="InterPro" id="IPR052918">
    <property type="entry name" value="Motility_Chemotaxis_Reg"/>
</dbReference>
<dbReference type="InterPro" id="IPR010620">
    <property type="entry name" value="SBBP_repeat"/>
</dbReference>
<evidence type="ECO:0000313" key="4">
    <source>
        <dbReference type="Proteomes" id="UP000192042"/>
    </source>
</evidence>